<dbReference type="Proteomes" id="UP000523821">
    <property type="component" value="Unassembled WGS sequence"/>
</dbReference>
<sequence>MSVVASAIRTVERTPLPDPLTRAGISLLVGRTRRRLAGERDRDPDFARSMVEHPIAEHTDAANDQHYELPPAFFGHVLGPRRKYSCCLYPTGRETLAEAELLALEETVAHAGLADGQHILELGCGWGSLTLFMAERFPNARITAVSNSSGQRLHIEAEAARRGLSNVTVVTADMNGFAPSGLFDRVVSVEMFEHMSNWRALLALVRSWIAPDGRLFLHVFSHERQPYRFDHRNPQDWIAQHFFTGGIMPSHRLIRQFSESFAVEDEWRWNGTHYRRTADNWLENFDARRAAIDPILESVYGGDAALWARRWRLFFLATAGLFGHAEGREWGVSHYRLRPRSA</sequence>
<dbReference type="CDD" id="cd02440">
    <property type="entry name" value="AdoMet_MTases"/>
    <property type="match status" value="1"/>
</dbReference>
<dbReference type="EMBL" id="JACHOO010000001">
    <property type="protein sequence ID" value="MBB5751521.1"/>
    <property type="molecule type" value="Genomic_DNA"/>
</dbReference>
<keyword evidence="1" id="KW-0808">Transferase</keyword>
<dbReference type="SUPFAM" id="SSF53335">
    <property type="entry name" value="S-adenosyl-L-methionine-dependent methyltransferases"/>
    <property type="match status" value="1"/>
</dbReference>
<protein>
    <submittedName>
        <fullName evidence="1">Cyclopropane-fatty-acyl-phospholipid synthase</fullName>
        <ecNumber evidence="1">2.1.1.79</ecNumber>
    </submittedName>
</protein>
<gene>
    <name evidence="1" type="ORF">GGQ63_000564</name>
</gene>
<dbReference type="FunFam" id="3.40.50.150:FF:000554">
    <property type="entry name" value="Cation-transporting ATPase"/>
    <property type="match status" value="1"/>
</dbReference>
<evidence type="ECO:0000313" key="2">
    <source>
        <dbReference type="Proteomes" id="UP000523821"/>
    </source>
</evidence>
<dbReference type="InterPro" id="IPR029063">
    <property type="entry name" value="SAM-dependent_MTases_sf"/>
</dbReference>
<organism evidence="1 2">
    <name type="scientific">Prosthecomicrobium pneumaticum</name>
    <dbReference type="NCBI Taxonomy" id="81895"/>
    <lineage>
        <taxon>Bacteria</taxon>
        <taxon>Pseudomonadati</taxon>
        <taxon>Pseudomonadota</taxon>
        <taxon>Alphaproteobacteria</taxon>
        <taxon>Hyphomicrobiales</taxon>
        <taxon>Kaistiaceae</taxon>
        <taxon>Prosthecomicrobium</taxon>
    </lineage>
</organism>
<keyword evidence="1" id="KW-0489">Methyltransferase</keyword>
<dbReference type="PANTHER" id="PTHR43832:SF1">
    <property type="entry name" value="S-ADENOSYL-L-METHIONINE-DEPENDENT METHYLTRANSFERASES SUPERFAMILY PROTEIN"/>
    <property type="match status" value="1"/>
</dbReference>
<dbReference type="GO" id="GO:0008825">
    <property type="term" value="F:cyclopropane-fatty-acyl-phospholipid synthase activity"/>
    <property type="evidence" value="ECO:0007669"/>
    <property type="project" value="UniProtKB-EC"/>
</dbReference>
<evidence type="ECO:0000313" key="1">
    <source>
        <dbReference type="EMBL" id="MBB5751521.1"/>
    </source>
</evidence>
<accession>A0A7W9CU09</accession>
<dbReference type="GO" id="GO:0032259">
    <property type="term" value="P:methylation"/>
    <property type="evidence" value="ECO:0007669"/>
    <property type="project" value="UniProtKB-KW"/>
</dbReference>
<name>A0A7W9CU09_9HYPH</name>
<comment type="caution">
    <text evidence="1">The sequence shown here is derived from an EMBL/GenBank/DDBJ whole genome shotgun (WGS) entry which is preliminary data.</text>
</comment>
<dbReference type="EC" id="2.1.1.79" evidence="1"/>
<dbReference type="PANTHER" id="PTHR43832">
    <property type="match status" value="1"/>
</dbReference>
<dbReference type="Gene3D" id="3.40.50.150">
    <property type="entry name" value="Vaccinia Virus protein VP39"/>
    <property type="match status" value="1"/>
</dbReference>
<proteinExistence type="predicted"/>
<dbReference type="Pfam" id="PF02353">
    <property type="entry name" value="CMAS"/>
    <property type="match status" value="1"/>
</dbReference>
<reference evidence="1 2" key="1">
    <citation type="submission" date="2020-08" db="EMBL/GenBank/DDBJ databases">
        <title>Genomic Encyclopedia of Type Strains, Phase IV (KMG-IV): sequencing the most valuable type-strain genomes for metagenomic binning, comparative biology and taxonomic classification.</title>
        <authorList>
            <person name="Goeker M."/>
        </authorList>
    </citation>
    <scope>NUCLEOTIDE SEQUENCE [LARGE SCALE GENOMIC DNA]</scope>
    <source>
        <strain evidence="1 2">DSM 16268</strain>
    </source>
</reference>
<dbReference type="RefSeq" id="WP_183852262.1">
    <property type="nucleotide sequence ID" value="NZ_JACHOO010000001.1"/>
</dbReference>
<keyword evidence="2" id="KW-1185">Reference proteome</keyword>
<dbReference type="AlphaFoldDB" id="A0A7W9CU09"/>